<gene>
    <name evidence="1" type="ORF">M514_03066</name>
</gene>
<proteinExistence type="predicted"/>
<protein>
    <submittedName>
        <fullName evidence="1">Uncharacterized protein</fullName>
    </submittedName>
</protein>
<reference evidence="1" key="1">
    <citation type="journal article" date="2014" name="Nat. Genet.">
        <title>Genome and transcriptome of the porcine whipworm Trichuris suis.</title>
        <authorList>
            <person name="Jex A.R."/>
            <person name="Nejsum P."/>
            <person name="Schwarz E.M."/>
            <person name="Hu L."/>
            <person name="Young N.D."/>
            <person name="Hall R.S."/>
            <person name="Korhonen P.K."/>
            <person name="Liao S."/>
            <person name="Thamsborg S."/>
            <person name="Xia J."/>
            <person name="Xu P."/>
            <person name="Wang S."/>
            <person name="Scheerlinck J.P."/>
            <person name="Hofmann A."/>
            <person name="Sternberg P.W."/>
            <person name="Wang J."/>
            <person name="Gasser R.B."/>
        </authorList>
    </citation>
    <scope>NUCLEOTIDE SEQUENCE [LARGE SCALE GENOMIC DNA]</scope>
    <source>
        <strain evidence="1">DCEP-RM93F</strain>
    </source>
</reference>
<dbReference type="Proteomes" id="UP000030758">
    <property type="component" value="Unassembled WGS sequence"/>
</dbReference>
<organism evidence="1">
    <name type="scientific">Trichuris suis</name>
    <name type="common">pig whipworm</name>
    <dbReference type="NCBI Taxonomy" id="68888"/>
    <lineage>
        <taxon>Eukaryota</taxon>
        <taxon>Metazoa</taxon>
        <taxon>Ecdysozoa</taxon>
        <taxon>Nematoda</taxon>
        <taxon>Enoplea</taxon>
        <taxon>Dorylaimia</taxon>
        <taxon>Trichinellida</taxon>
        <taxon>Trichuridae</taxon>
        <taxon>Trichuris</taxon>
    </lineage>
</organism>
<sequence length="115" mass="12642">MQACLKIGRLVTDMLVFMMVSRSVSLVNCKLAQGVGRIFLPSSESTEEHSAYKIANRWKRVAYNGSPEGAQQRELRKRGDMKTKAPAEQGCKRELVSCLIASCKSTANVCTTDAV</sequence>
<dbReference type="EMBL" id="KL367506">
    <property type="protein sequence ID" value="KFD68301.1"/>
    <property type="molecule type" value="Genomic_DNA"/>
</dbReference>
<name>A0A085NFQ5_9BILA</name>
<dbReference type="AlphaFoldDB" id="A0A085NFQ5"/>
<evidence type="ECO:0000313" key="1">
    <source>
        <dbReference type="EMBL" id="KFD68301.1"/>
    </source>
</evidence>
<accession>A0A085NFQ5</accession>